<proteinExistence type="predicted"/>
<sequence>MQTADPVFEPARQLTSMVELFLSSHMLKKKETSSSGILLTHEHLVAADRGNSSPASGHVLWGQISPIQILIPSSSASCKEPGNRLKHTTQRAHLDLNYKINANILLNNPSLRAFNAPASFVPMSARLPQLSWPGDQLDPY</sequence>
<organism evidence="1 2">
    <name type="scientific">Puccinia graminis f. sp. tritici</name>
    <dbReference type="NCBI Taxonomy" id="56615"/>
    <lineage>
        <taxon>Eukaryota</taxon>
        <taxon>Fungi</taxon>
        <taxon>Dikarya</taxon>
        <taxon>Basidiomycota</taxon>
        <taxon>Pucciniomycotina</taxon>
        <taxon>Pucciniomycetes</taxon>
        <taxon>Pucciniales</taxon>
        <taxon>Pucciniaceae</taxon>
        <taxon>Puccinia</taxon>
    </lineage>
</organism>
<dbReference type="AlphaFoldDB" id="A0A5B0RAV5"/>
<name>A0A5B0RAV5_PUCGR</name>
<dbReference type="EMBL" id="VDEP01000236">
    <property type="protein sequence ID" value="KAA1122428.1"/>
    <property type="molecule type" value="Genomic_DNA"/>
</dbReference>
<evidence type="ECO:0000313" key="1">
    <source>
        <dbReference type="EMBL" id="KAA1122428.1"/>
    </source>
</evidence>
<protein>
    <submittedName>
        <fullName evidence="1">Uncharacterized protein</fullName>
    </submittedName>
</protein>
<dbReference type="Proteomes" id="UP000325313">
    <property type="component" value="Unassembled WGS sequence"/>
</dbReference>
<evidence type="ECO:0000313" key="2">
    <source>
        <dbReference type="Proteomes" id="UP000325313"/>
    </source>
</evidence>
<reference evidence="1 2" key="1">
    <citation type="submission" date="2019-05" db="EMBL/GenBank/DDBJ databases">
        <title>Emergence of the Ug99 lineage of the wheat stem rust pathogen through somatic hybridization.</title>
        <authorList>
            <person name="Li F."/>
            <person name="Upadhyaya N.M."/>
            <person name="Sperschneider J."/>
            <person name="Matny O."/>
            <person name="Nguyen-Phuc H."/>
            <person name="Mago R."/>
            <person name="Raley C."/>
            <person name="Miller M.E."/>
            <person name="Silverstein K.A.T."/>
            <person name="Henningsen E."/>
            <person name="Hirsch C.D."/>
            <person name="Visser B."/>
            <person name="Pretorius Z.A."/>
            <person name="Steffenson B.J."/>
            <person name="Schwessinger B."/>
            <person name="Dodds P.N."/>
            <person name="Figueroa M."/>
        </authorList>
    </citation>
    <scope>NUCLEOTIDE SEQUENCE [LARGE SCALE GENOMIC DNA]</scope>
    <source>
        <strain evidence="1 2">Ug99</strain>
    </source>
</reference>
<gene>
    <name evidence="1" type="ORF">PGTUg99_037564</name>
</gene>
<comment type="caution">
    <text evidence="1">The sequence shown here is derived from an EMBL/GenBank/DDBJ whole genome shotgun (WGS) entry which is preliminary data.</text>
</comment>
<accession>A0A5B0RAV5</accession>